<feature type="compositionally biased region" description="Low complexity" evidence="5">
    <location>
        <begin position="59"/>
        <end position="72"/>
    </location>
</feature>
<protein>
    <submittedName>
        <fullName evidence="7">Reductase</fullName>
    </submittedName>
</protein>
<dbReference type="Pfam" id="PF00106">
    <property type="entry name" value="adh_short"/>
    <property type="match status" value="1"/>
</dbReference>
<evidence type="ECO:0000259" key="6">
    <source>
        <dbReference type="SMART" id="SM00822"/>
    </source>
</evidence>
<dbReference type="AlphaFoldDB" id="A0A9P6QJT8"/>
<dbReference type="GO" id="GO:0006633">
    <property type="term" value="P:fatty acid biosynthetic process"/>
    <property type="evidence" value="ECO:0007669"/>
    <property type="project" value="TreeGrafter"/>
</dbReference>
<dbReference type="Pfam" id="PF13561">
    <property type="entry name" value="adh_short_C2"/>
    <property type="match status" value="1"/>
</dbReference>
<evidence type="ECO:0000313" key="8">
    <source>
        <dbReference type="Proteomes" id="UP000807716"/>
    </source>
</evidence>
<evidence type="ECO:0000256" key="2">
    <source>
        <dbReference type="ARBA" id="ARBA00022857"/>
    </source>
</evidence>
<evidence type="ECO:0000256" key="3">
    <source>
        <dbReference type="ARBA" id="ARBA00023002"/>
    </source>
</evidence>
<name>A0A9P6QJT8_9FUNG</name>
<dbReference type="InterPro" id="IPR020904">
    <property type="entry name" value="Sc_DH/Rdtase_CS"/>
</dbReference>
<reference evidence="7" key="1">
    <citation type="journal article" date="2020" name="Fungal Divers.">
        <title>Resolving the Mortierellaceae phylogeny through synthesis of multi-gene phylogenetics and phylogenomics.</title>
        <authorList>
            <person name="Vandepol N."/>
            <person name="Liber J."/>
            <person name="Desiro A."/>
            <person name="Na H."/>
            <person name="Kennedy M."/>
            <person name="Barry K."/>
            <person name="Grigoriev I.V."/>
            <person name="Miller A.N."/>
            <person name="O'Donnell K."/>
            <person name="Stajich J.E."/>
            <person name="Bonito G."/>
        </authorList>
    </citation>
    <scope>NUCLEOTIDE SEQUENCE</scope>
    <source>
        <strain evidence="7">BC1065</strain>
    </source>
</reference>
<dbReference type="PANTHER" id="PTHR42760">
    <property type="entry name" value="SHORT-CHAIN DEHYDROGENASES/REDUCTASES FAMILY MEMBER"/>
    <property type="match status" value="1"/>
</dbReference>
<dbReference type="Gene3D" id="3.40.50.720">
    <property type="entry name" value="NAD(P)-binding Rossmann-like Domain"/>
    <property type="match status" value="1"/>
</dbReference>
<organism evidence="7 8">
    <name type="scientific">Actinomortierella ambigua</name>
    <dbReference type="NCBI Taxonomy" id="1343610"/>
    <lineage>
        <taxon>Eukaryota</taxon>
        <taxon>Fungi</taxon>
        <taxon>Fungi incertae sedis</taxon>
        <taxon>Mucoromycota</taxon>
        <taxon>Mortierellomycotina</taxon>
        <taxon>Mortierellomycetes</taxon>
        <taxon>Mortierellales</taxon>
        <taxon>Mortierellaceae</taxon>
        <taxon>Actinomortierella</taxon>
    </lineage>
</organism>
<dbReference type="InterPro" id="IPR036291">
    <property type="entry name" value="NAD(P)-bd_dom_sf"/>
</dbReference>
<dbReference type="InterPro" id="IPR057326">
    <property type="entry name" value="KR_dom"/>
</dbReference>
<evidence type="ECO:0000256" key="4">
    <source>
        <dbReference type="RuleBase" id="RU000363"/>
    </source>
</evidence>
<comment type="similarity">
    <text evidence="1 4">Belongs to the short-chain dehydrogenases/reductases (SDR) family.</text>
</comment>
<dbReference type="PANTHER" id="PTHR42760:SF133">
    <property type="entry name" value="3-OXOACYL-[ACYL-CARRIER-PROTEIN] REDUCTASE"/>
    <property type="match status" value="1"/>
</dbReference>
<proteinExistence type="inferred from homology"/>
<keyword evidence="8" id="KW-1185">Reference proteome</keyword>
<dbReference type="Proteomes" id="UP000807716">
    <property type="component" value="Unassembled WGS sequence"/>
</dbReference>
<feature type="region of interest" description="Disordered" evidence="5">
    <location>
        <begin position="52"/>
        <end position="80"/>
    </location>
</feature>
<dbReference type="PRINTS" id="PR00080">
    <property type="entry name" value="SDRFAMILY"/>
</dbReference>
<dbReference type="InterPro" id="IPR002347">
    <property type="entry name" value="SDR_fam"/>
</dbReference>
<evidence type="ECO:0000256" key="5">
    <source>
        <dbReference type="SAM" id="MobiDB-lite"/>
    </source>
</evidence>
<dbReference type="OrthoDB" id="47007at2759"/>
<evidence type="ECO:0000256" key="1">
    <source>
        <dbReference type="ARBA" id="ARBA00006484"/>
    </source>
</evidence>
<comment type="caution">
    <text evidence="7">The sequence shown here is derived from an EMBL/GenBank/DDBJ whole genome shotgun (WGS) entry which is preliminary data.</text>
</comment>
<dbReference type="PRINTS" id="PR00081">
    <property type="entry name" value="GDHRDH"/>
</dbReference>
<dbReference type="EMBL" id="JAAAJB010000080">
    <property type="protein sequence ID" value="KAG0267187.1"/>
    <property type="molecule type" value="Genomic_DNA"/>
</dbReference>
<dbReference type="GO" id="GO:0048038">
    <property type="term" value="F:quinone binding"/>
    <property type="evidence" value="ECO:0007669"/>
    <property type="project" value="TreeGrafter"/>
</dbReference>
<feature type="domain" description="Ketoreductase" evidence="6">
    <location>
        <begin position="5"/>
        <end position="220"/>
    </location>
</feature>
<dbReference type="SUPFAM" id="SSF51735">
    <property type="entry name" value="NAD(P)-binding Rossmann-fold domains"/>
    <property type="match status" value="1"/>
</dbReference>
<gene>
    <name evidence="7" type="primary">CBR4</name>
    <name evidence="7" type="ORF">DFQ27_009091</name>
</gene>
<dbReference type="GO" id="GO:0016616">
    <property type="term" value="F:oxidoreductase activity, acting on the CH-OH group of donors, NAD or NADP as acceptor"/>
    <property type="evidence" value="ECO:0007669"/>
    <property type="project" value="TreeGrafter"/>
</dbReference>
<keyword evidence="3" id="KW-0560">Oxidoreductase</keyword>
<sequence length="274" mass="29040">MSPKTLTVVTGGTRGIGLATAKAFAQQGSRVVILGRDQDRIRRVLADDLRAQPASDYGNTNNNNNNNNNNSNVATSVSQGASEESFHQGFQCDVADPREVEAVFKKVSQLGPIDFLINSAGIAKDSLLMSHSEKDIESVLQTNLMGTIWVNKAVAKGMMRRKQGSIVNISSVVGIQGNMGQTAYSASKAAVIGFSKSLAKELGSRGVRVNVLAPGYITTDMTEGIADDKKRDIIARTSLGRLGTPEEVAEAALFLATAKFITGQVLVVDGGLQL</sequence>
<keyword evidence="2" id="KW-0521">NADP</keyword>
<dbReference type="SMART" id="SM00822">
    <property type="entry name" value="PKS_KR"/>
    <property type="match status" value="1"/>
</dbReference>
<evidence type="ECO:0000313" key="7">
    <source>
        <dbReference type="EMBL" id="KAG0267187.1"/>
    </source>
</evidence>
<accession>A0A9P6QJT8</accession>
<dbReference type="PROSITE" id="PS00061">
    <property type="entry name" value="ADH_SHORT"/>
    <property type="match status" value="1"/>
</dbReference>